<sequence>MDHYIQAYQELQFCNPHYVLCTNIVTVLPLSDRSVRKILNDDLHCHPYKTAFAQELSNVITLHE</sequence>
<proteinExistence type="predicted"/>
<organism evidence="1">
    <name type="scientific">Lepeophtheirus salmonis</name>
    <name type="common">Salmon louse</name>
    <name type="synonym">Caligus salmonis</name>
    <dbReference type="NCBI Taxonomy" id="72036"/>
    <lineage>
        <taxon>Eukaryota</taxon>
        <taxon>Metazoa</taxon>
        <taxon>Ecdysozoa</taxon>
        <taxon>Arthropoda</taxon>
        <taxon>Crustacea</taxon>
        <taxon>Multicrustacea</taxon>
        <taxon>Hexanauplia</taxon>
        <taxon>Copepoda</taxon>
        <taxon>Siphonostomatoida</taxon>
        <taxon>Caligidae</taxon>
        <taxon>Lepeophtheirus</taxon>
    </lineage>
</organism>
<name>A0A0K2TTL8_LEPSM</name>
<dbReference type="AlphaFoldDB" id="A0A0K2TTL8"/>
<protein>
    <submittedName>
        <fullName evidence="1">Uncharacterized protein</fullName>
    </submittedName>
</protein>
<evidence type="ECO:0000313" key="1">
    <source>
        <dbReference type="EMBL" id="CDW28756.1"/>
    </source>
</evidence>
<accession>A0A0K2TTL8</accession>
<dbReference type="EMBL" id="HACA01011395">
    <property type="protein sequence ID" value="CDW28756.1"/>
    <property type="molecule type" value="Transcribed_RNA"/>
</dbReference>
<reference evidence="1" key="1">
    <citation type="submission" date="2014-05" db="EMBL/GenBank/DDBJ databases">
        <authorList>
            <person name="Chronopoulou M."/>
        </authorList>
    </citation>
    <scope>NUCLEOTIDE SEQUENCE</scope>
    <source>
        <tissue evidence="1">Whole organism</tissue>
    </source>
</reference>